<dbReference type="SUPFAM" id="SSF55874">
    <property type="entry name" value="ATPase domain of HSP90 chaperone/DNA topoisomerase II/histidine kinase"/>
    <property type="match status" value="1"/>
</dbReference>
<dbReference type="SMART" id="SM00387">
    <property type="entry name" value="HATPase_c"/>
    <property type="match status" value="1"/>
</dbReference>
<sequence>MTPDNHSNLYDILNAMEDGIYITREDHTVEFMNDAMVRQFGPGLGKPCYQVVNQSEVMCPWCRAKEVFEDGMGVHSEVYIPRQNKTYRIIEVPIKNLDGSISKLNIYRDITRRKDQELQLRATEQDYRRLFEHVAAGVYTSSKEGRFLNANHALLEMLGYSDKDEFLNMSIQRDLYVRPEDRIAFQQMIEDDGHVVNYPVEFKRKDGSTIPVLLTAHTRTNPAGQVVGYEGICVDQTQIVRMQRKIEEGRDFLNNIIQSSPNAIIGADMQGRVIIWNKGAEETLGYTADELMGEDVRQLYSEGMAYELMRMMRSPEYGGKGKLRGYPLTFMHKDGRAVEGTMSASIIYDKDGGETASVGFFVDLGERLAMERQLSRTQEQLLQSEKLAAMGRLTSQLAHELNNPLYGIMNTLELMKTEIRPDNKRRRLLDMALSETVRLADMLRKMLSFSKPDQEERRPVDINTIVDEIMLLHEKQLREVDIKLQVSLGEGLRPVSASKNQLRQVMLNMVSNAKDAMPQGGRLTVTTSGNGGHVRVEIGDTGSGIRPEHLDKIFDTFFTTKTESARGVGLGLSVCYGFVKDHGGDIQVESKVGVGTTFKIILPVVQGDVELPKTADNAPTA</sequence>
<reference evidence="12" key="1">
    <citation type="submission" date="2022-04" db="EMBL/GenBank/DDBJ databases">
        <title>Desulfatitalea alkaliphila sp. nov., a novel anaerobic sulfate-reducing bacterium isolated from terrestrial mud volcano, Taman Peninsula, Russia.</title>
        <authorList>
            <person name="Khomyakova M.A."/>
            <person name="Merkel A.Y."/>
            <person name="Slobodkin A.I."/>
        </authorList>
    </citation>
    <scope>NUCLEOTIDE SEQUENCE</scope>
    <source>
        <strain evidence="12">M08but</strain>
    </source>
</reference>
<dbReference type="PROSITE" id="PS50113">
    <property type="entry name" value="PAC"/>
    <property type="match status" value="2"/>
</dbReference>
<dbReference type="InterPro" id="IPR036097">
    <property type="entry name" value="HisK_dim/P_sf"/>
</dbReference>
<accession>A0AA41QZV5</accession>
<dbReference type="EC" id="2.7.13.3" evidence="2"/>
<dbReference type="PROSITE" id="PS50109">
    <property type="entry name" value="HIS_KIN"/>
    <property type="match status" value="1"/>
</dbReference>
<feature type="domain" description="Histidine kinase" evidence="9">
    <location>
        <begin position="396"/>
        <end position="606"/>
    </location>
</feature>
<name>A0AA41QZV5_9BACT</name>
<dbReference type="CDD" id="cd00130">
    <property type="entry name" value="PAS"/>
    <property type="match status" value="2"/>
</dbReference>
<dbReference type="SUPFAM" id="SSF55785">
    <property type="entry name" value="PYP-like sensor domain (PAS domain)"/>
    <property type="match status" value="3"/>
</dbReference>
<dbReference type="GO" id="GO:0005524">
    <property type="term" value="F:ATP binding"/>
    <property type="evidence" value="ECO:0007669"/>
    <property type="project" value="UniProtKB-KW"/>
</dbReference>
<dbReference type="PANTHER" id="PTHR43065">
    <property type="entry name" value="SENSOR HISTIDINE KINASE"/>
    <property type="match status" value="1"/>
</dbReference>
<dbReference type="NCBIfam" id="TIGR00229">
    <property type="entry name" value="sensory_box"/>
    <property type="match status" value="2"/>
</dbReference>
<dbReference type="InterPro" id="IPR036890">
    <property type="entry name" value="HATPase_C_sf"/>
</dbReference>
<dbReference type="RefSeq" id="WP_246904066.1">
    <property type="nucleotide sequence ID" value="NZ_JALJRB010000005.1"/>
</dbReference>
<dbReference type="Pfam" id="PF02518">
    <property type="entry name" value="HATPase_c"/>
    <property type="match status" value="1"/>
</dbReference>
<dbReference type="Proteomes" id="UP001165427">
    <property type="component" value="Unassembled WGS sequence"/>
</dbReference>
<comment type="catalytic activity">
    <reaction evidence="1">
        <text>ATP + protein L-histidine = ADP + protein N-phospho-L-histidine.</text>
        <dbReference type="EC" id="2.7.13.3"/>
    </reaction>
</comment>
<evidence type="ECO:0000256" key="1">
    <source>
        <dbReference type="ARBA" id="ARBA00000085"/>
    </source>
</evidence>
<dbReference type="InterPro" id="IPR004358">
    <property type="entry name" value="Sig_transdc_His_kin-like_C"/>
</dbReference>
<feature type="domain" description="PAS" evidence="10">
    <location>
        <begin position="249"/>
        <end position="300"/>
    </location>
</feature>
<keyword evidence="8" id="KW-0902">Two-component regulatory system</keyword>
<dbReference type="InterPro" id="IPR003661">
    <property type="entry name" value="HisK_dim/P_dom"/>
</dbReference>
<evidence type="ECO:0000256" key="6">
    <source>
        <dbReference type="ARBA" id="ARBA00022777"/>
    </source>
</evidence>
<dbReference type="InterPro" id="IPR000700">
    <property type="entry name" value="PAS-assoc_C"/>
</dbReference>
<dbReference type="AlphaFoldDB" id="A0AA41QZV5"/>
<keyword evidence="7" id="KW-0067">ATP-binding</keyword>
<organism evidence="12 13">
    <name type="scientific">Desulfatitalea alkaliphila</name>
    <dbReference type="NCBI Taxonomy" id="2929485"/>
    <lineage>
        <taxon>Bacteria</taxon>
        <taxon>Pseudomonadati</taxon>
        <taxon>Thermodesulfobacteriota</taxon>
        <taxon>Desulfobacteria</taxon>
        <taxon>Desulfobacterales</taxon>
        <taxon>Desulfosarcinaceae</taxon>
        <taxon>Desulfatitalea</taxon>
    </lineage>
</organism>
<evidence type="ECO:0000256" key="8">
    <source>
        <dbReference type="ARBA" id="ARBA00023012"/>
    </source>
</evidence>
<dbReference type="Pfam" id="PF13426">
    <property type="entry name" value="PAS_9"/>
    <property type="match status" value="3"/>
</dbReference>
<dbReference type="PRINTS" id="PR00344">
    <property type="entry name" value="BCTRLSENSOR"/>
</dbReference>
<keyword evidence="5" id="KW-0547">Nucleotide-binding</keyword>
<keyword evidence="3" id="KW-0597">Phosphoprotein</keyword>
<dbReference type="Gene3D" id="1.10.287.130">
    <property type="match status" value="1"/>
</dbReference>
<dbReference type="InterPro" id="IPR003594">
    <property type="entry name" value="HATPase_dom"/>
</dbReference>
<evidence type="ECO:0000259" key="10">
    <source>
        <dbReference type="PROSITE" id="PS50112"/>
    </source>
</evidence>
<dbReference type="EMBL" id="JALJRB010000005">
    <property type="protein sequence ID" value="MCJ8500207.1"/>
    <property type="molecule type" value="Genomic_DNA"/>
</dbReference>
<comment type="caution">
    <text evidence="12">The sequence shown here is derived from an EMBL/GenBank/DDBJ whole genome shotgun (WGS) entry which is preliminary data.</text>
</comment>
<dbReference type="InterPro" id="IPR001610">
    <property type="entry name" value="PAC"/>
</dbReference>
<dbReference type="PROSITE" id="PS50112">
    <property type="entry name" value="PAS"/>
    <property type="match status" value="2"/>
</dbReference>
<dbReference type="InterPro" id="IPR005467">
    <property type="entry name" value="His_kinase_dom"/>
</dbReference>
<evidence type="ECO:0000313" key="12">
    <source>
        <dbReference type="EMBL" id="MCJ8500207.1"/>
    </source>
</evidence>
<dbReference type="CDD" id="cd00082">
    <property type="entry name" value="HisKA"/>
    <property type="match status" value="1"/>
</dbReference>
<dbReference type="Pfam" id="PF00512">
    <property type="entry name" value="HisKA"/>
    <property type="match status" value="1"/>
</dbReference>
<feature type="domain" description="PAS" evidence="10">
    <location>
        <begin position="123"/>
        <end position="190"/>
    </location>
</feature>
<dbReference type="SUPFAM" id="SSF47384">
    <property type="entry name" value="Homodimeric domain of signal transducing histidine kinase"/>
    <property type="match status" value="1"/>
</dbReference>
<dbReference type="Gene3D" id="3.30.450.20">
    <property type="entry name" value="PAS domain"/>
    <property type="match status" value="3"/>
</dbReference>
<protein>
    <recommendedName>
        <fullName evidence="2">histidine kinase</fullName>
        <ecNumber evidence="2">2.7.13.3</ecNumber>
    </recommendedName>
</protein>
<proteinExistence type="predicted"/>
<dbReference type="Gene3D" id="3.30.565.10">
    <property type="entry name" value="Histidine kinase-like ATPase, C-terminal domain"/>
    <property type="match status" value="1"/>
</dbReference>
<dbReference type="InterPro" id="IPR000014">
    <property type="entry name" value="PAS"/>
</dbReference>
<evidence type="ECO:0000256" key="7">
    <source>
        <dbReference type="ARBA" id="ARBA00022840"/>
    </source>
</evidence>
<keyword evidence="13" id="KW-1185">Reference proteome</keyword>
<evidence type="ECO:0000256" key="5">
    <source>
        <dbReference type="ARBA" id="ARBA00022741"/>
    </source>
</evidence>
<dbReference type="GO" id="GO:0000155">
    <property type="term" value="F:phosphorelay sensor kinase activity"/>
    <property type="evidence" value="ECO:0007669"/>
    <property type="project" value="InterPro"/>
</dbReference>
<evidence type="ECO:0000256" key="2">
    <source>
        <dbReference type="ARBA" id="ARBA00012438"/>
    </source>
</evidence>
<evidence type="ECO:0000259" key="11">
    <source>
        <dbReference type="PROSITE" id="PS50113"/>
    </source>
</evidence>
<dbReference type="SMART" id="SM00388">
    <property type="entry name" value="HisKA"/>
    <property type="match status" value="1"/>
</dbReference>
<keyword evidence="6" id="KW-0418">Kinase</keyword>
<dbReference type="SMART" id="SM00086">
    <property type="entry name" value="PAC"/>
    <property type="match status" value="2"/>
</dbReference>
<dbReference type="SMART" id="SM00091">
    <property type="entry name" value="PAS"/>
    <property type="match status" value="3"/>
</dbReference>
<dbReference type="PANTHER" id="PTHR43065:SF46">
    <property type="entry name" value="C4-DICARBOXYLATE TRANSPORT SENSOR PROTEIN DCTB"/>
    <property type="match status" value="1"/>
</dbReference>
<dbReference type="InterPro" id="IPR035965">
    <property type="entry name" value="PAS-like_dom_sf"/>
</dbReference>
<feature type="domain" description="PAC" evidence="11">
    <location>
        <begin position="196"/>
        <end position="248"/>
    </location>
</feature>
<evidence type="ECO:0000259" key="9">
    <source>
        <dbReference type="PROSITE" id="PS50109"/>
    </source>
</evidence>
<evidence type="ECO:0000256" key="4">
    <source>
        <dbReference type="ARBA" id="ARBA00022679"/>
    </source>
</evidence>
<gene>
    <name evidence="12" type="ORF">MRX98_06435</name>
</gene>
<evidence type="ECO:0000256" key="3">
    <source>
        <dbReference type="ARBA" id="ARBA00022553"/>
    </source>
</evidence>
<keyword evidence="4" id="KW-0808">Transferase</keyword>
<feature type="domain" description="PAC" evidence="11">
    <location>
        <begin position="324"/>
        <end position="376"/>
    </location>
</feature>
<evidence type="ECO:0000313" key="13">
    <source>
        <dbReference type="Proteomes" id="UP001165427"/>
    </source>
</evidence>